<dbReference type="RefSeq" id="WP_378206599.1">
    <property type="nucleotide sequence ID" value="NZ_JBHLZP010000193.1"/>
</dbReference>
<sequence length="71" mass="7581">MRTTYKTASTTARREGRPHALPSRPDLRLHALTPDDVHVQVLHGAIDSDVLTAVTKQGLEPAGNHDGGCVA</sequence>
<name>A0ABV5YL32_9ACTN</name>
<reference evidence="2 3" key="1">
    <citation type="submission" date="2024-09" db="EMBL/GenBank/DDBJ databases">
        <authorList>
            <person name="Sun Q."/>
            <person name="Mori K."/>
        </authorList>
    </citation>
    <scope>NUCLEOTIDE SEQUENCE [LARGE SCALE GENOMIC DNA]</scope>
    <source>
        <strain evidence="2 3">TBRC 0563</strain>
    </source>
</reference>
<feature type="region of interest" description="Disordered" evidence="1">
    <location>
        <begin position="1"/>
        <end position="25"/>
    </location>
</feature>
<protein>
    <submittedName>
        <fullName evidence="2">Uncharacterized protein</fullName>
    </submittedName>
</protein>
<evidence type="ECO:0000313" key="3">
    <source>
        <dbReference type="Proteomes" id="UP001589627"/>
    </source>
</evidence>
<accession>A0ABV5YL32</accession>
<evidence type="ECO:0000313" key="2">
    <source>
        <dbReference type="EMBL" id="MFB9835323.1"/>
    </source>
</evidence>
<feature type="compositionally biased region" description="Polar residues" evidence="1">
    <location>
        <begin position="1"/>
        <end position="11"/>
    </location>
</feature>
<dbReference type="EMBL" id="JBHLZP010000193">
    <property type="protein sequence ID" value="MFB9835323.1"/>
    <property type="molecule type" value="Genomic_DNA"/>
</dbReference>
<evidence type="ECO:0000256" key="1">
    <source>
        <dbReference type="SAM" id="MobiDB-lite"/>
    </source>
</evidence>
<dbReference type="Proteomes" id="UP001589627">
    <property type="component" value="Unassembled WGS sequence"/>
</dbReference>
<organism evidence="2 3">
    <name type="scientific">Actinoallomurus acaciae</name>
    <dbReference type="NCBI Taxonomy" id="502577"/>
    <lineage>
        <taxon>Bacteria</taxon>
        <taxon>Bacillati</taxon>
        <taxon>Actinomycetota</taxon>
        <taxon>Actinomycetes</taxon>
        <taxon>Streptosporangiales</taxon>
        <taxon>Thermomonosporaceae</taxon>
        <taxon>Actinoallomurus</taxon>
    </lineage>
</organism>
<keyword evidence="3" id="KW-1185">Reference proteome</keyword>
<proteinExistence type="predicted"/>
<gene>
    <name evidence="2" type="ORF">ACFFNX_24380</name>
</gene>
<comment type="caution">
    <text evidence="2">The sequence shown here is derived from an EMBL/GenBank/DDBJ whole genome shotgun (WGS) entry which is preliminary data.</text>
</comment>